<dbReference type="PANTHER" id="PTHR11439">
    <property type="entry name" value="GAG-POL-RELATED RETROTRANSPOSON"/>
    <property type="match status" value="1"/>
</dbReference>
<accession>A0AAW1XB14</accession>
<dbReference type="AlphaFoldDB" id="A0AAW1XB14"/>
<sequence>MKDMGEAHYVLGIEITRNRKQHALGLSQKNYVDKILQRFGMQGCNSGETPISKGDRLHKGQCPKNVLEAKSMNNVPYARLVGSLMYAQICTRPDISFAVNMLSRFQSNAGHAHWVAGKKVLRYLKKTKNHMLVYRKLDEQELEVEAYTDASYKSDIDDLKSTFGYIFRLAGGAISWKTAKQTLTATSTFQAKYIAIFEATGHALWLRNFISHLKLINSVERPMVIYCDNALAVFFSKNNKRSSGSRNIDVKYFAVKESVRDGEIEVEKIGTKEQLADPLTKALPVADFVKHATNMGIMDTI</sequence>
<name>A0AAW1XB14_RUBAR</name>
<organism evidence="1 2">
    <name type="scientific">Rubus argutus</name>
    <name type="common">Southern blackberry</name>
    <dbReference type="NCBI Taxonomy" id="59490"/>
    <lineage>
        <taxon>Eukaryota</taxon>
        <taxon>Viridiplantae</taxon>
        <taxon>Streptophyta</taxon>
        <taxon>Embryophyta</taxon>
        <taxon>Tracheophyta</taxon>
        <taxon>Spermatophyta</taxon>
        <taxon>Magnoliopsida</taxon>
        <taxon>eudicotyledons</taxon>
        <taxon>Gunneridae</taxon>
        <taxon>Pentapetalae</taxon>
        <taxon>rosids</taxon>
        <taxon>fabids</taxon>
        <taxon>Rosales</taxon>
        <taxon>Rosaceae</taxon>
        <taxon>Rosoideae</taxon>
        <taxon>Rosoideae incertae sedis</taxon>
        <taxon>Rubus</taxon>
    </lineage>
</organism>
<dbReference type="CDD" id="cd09272">
    <property type="entry name" value="RNase_HI_RT_Ty1"/>
    <property type="match status" value="1"/>
</dbReference>
<reference evidence="1 2" key="1">
    <citation type="journal article" date="2023" name="G3 (Bethesda)">
        <title>A chromosome-length genome assembly and annotation of blackberry (Rubus argutus, cv. 'Hillquist').</title>
        <authorList>
            <person name="Bruna T."/>
            <person name="Aryal R."/>
            <person name="Dudchenko O."/>
            <person name="Sargent D.J."/>
            <person name="Mead D."/>
            <person name="Buti M."/>
            <person name="Cavallini A."/>
            <person name="Hytonen T."/>
            <person name="Andres J."/>
            <person name="Pham M."/>
            <person name="Weisz D."/>
            <person name="Mascagni F."/>
            <person name="Usai G."/>
            <person name="Natali L."/>
            <person name="Bassil N."/>
            <person name="Fernandez G.E."/>
            <person name="Lomsadze A."/>
            <person name="Armour M."/>
            <person name="Olukolu B."/>
            <person name="Poorten T."/>
            <person name="Britton C."/>
            <person name="Davik J."/>
            <person name="Ashrafi H."/>
            <person name="Aiden E.L."/>
            <person name="Borodovsky M."/>
            <person name="Worthington M."/>
        </authorList>
    </citation>
    <scope>NUCLEOTIDE SEQUENCE [LARGE SCALE GENOMIC DNA]</scope>
    <source>
        <strain evidence="1">PI 553951</strain>
    </source>
</reference>
<evidence type="ECO:0000313" key="2">
    <source>
        <dbReference type="Proteomes" id="UP001457282"/>
    </source>
</evidence>
<evidence type="ECO:0000313" key="1">
    <source>
        <dbReference type="EMBL" id="KAK9933329.1"/>
    </source>
</evidence>
<keyword evidence="2" id="KW-1185">Reference proteome</keyword>
<dbReference type="Proteomes" id="UP001457282">
    <property type="component" value="Unassembled WGS sequence"/>
</dbReference>
<evidence type="ECO:0008006" key="3">
    <source>
        <dbReference type="Google" id="ProtNLM"/>
    </source>
</evidence>
<comment type="caution">
    <text evidence="1">The sequence shown here is derived from an EMBL/GenBank/DDBJ whole genome shotgun (WGS) entry which is preliminary data.</text>
</comment>
<protein>
    <recommendedName>
        <fullName evidence="3">RNA-directed DNA polymerase</fullName>
    </recommendedName>
</protein>
<dbReference type="PANTHER" id="PTHR11439:SF467">
    <property type="entry name" value="INTEGRASE CATALYTIC DOMAIN-CONTAINING PROTEIN"/>
    <property type="match status" value="1"/>
</dbReference>
<proteinExistence type="predicted"/>
<gene>
    <name evidence="1" type="ORF">M0R45_020529</name>
</gene>
<dbReference type="EMBL" id="JBEDUW010000004">
    <property type="protein sequence ID" value="KAK9933329.1"/>
    <property type="molecule type" value="Genomic_DNA"/>
</dbReference>